<dbReference type="Proteomes" id="UP000013259">
    <property type="component" value="Unassembled WGS sequence"/>
</dbReference>
<dbReference type="HOGENOM" id="CLU_153908_0_0_6"/>
<sequence>MELKRVYLQLVFGIWARKLCDIYSSIGCALSSFRPPLGPPFDFLLNFCSCQSARCFNKSKGVLITGLKLKAFRNPQPSWGFSIDNKKGLRFHVAPCFICWRPCNWWGRWLSLLGIFIFCAKAQKSGDGVDMEGVLYIF</sequence>
<reference evidence="1 2" key="1">
    <citation type="submission" date="2013-02" db="EMBL/GenBank/DDBJ databases">
        <authorList>
            <person name="McClelland M."/>
            <person name="Porwollik S."/>
            <person name="Desai P."/>
            <person name="Cheng P."/>
            <person name="Wollam A."/>
            <person name="Pepin K."/>
            <person name="Bhonagiri V."/>
            <person name="Fulton L."/>
            <person name="Fulton R."/>
            <person name="Delehaunty K."/>
            <person name="Fronick C."/>
            <person name="Godfrey J."/>
            <person name="Waligorski J."/>
            <person name="Appelbaum E."/>
            <person name="Tomlinson C."/>
            <person name="Warren W."/>
            <person name="Sodergren E."/>
            <person name="Weinstock G."/>
            <person name="Wilson R.K."/>
        </authorList>
    </citation>
    <scope>NUCLEOTIDE SEQUENCE [LARGE SCALE GENOMIC DNA]</scope>
    <source>
        <strain evidence="1 2">UC16</strain>
    </source>
</reference>
<gene>
    <name evidence="1" type="ORF">A670_04988</name>
</gene>
<organism evidence="1 2">
    <name type="scientific">Salmonella enterica subsp. enterica serovar Dublin str. UC16</name>
    <dbReference type="NCBI Taxonomy" id="1192688"/>
    <lineage>
        <taxon>Bacteria</taxon>
        <taxon>Pseudomonadati</taxon>
        <taxon>Pseudomonadota</taxon>
        <taxon>Gammaproteobacteria</taxon>
        <taxon>Enterobacterales</taxon>
        <taxon>Enterobacteriaceae</taxon>
        <taxon>Salmonella</taxon>
    </lineage>
</organism>
<name>M7RDA2_SALDU</name>
<dbReference type="EMBL" id="APMR01000167">
    <property type="protein sequence ID" value="EMR49753.1"/>
    <property type="molecule type" value="Genomic_DNA"/>
</dbReference>
<evidence type="ECO:0000313" key="1">
    <source>
        <dbReference type="EMBL" id="EMR49753.1"/>
    </source>
</evidence>
<comment type="caution">
    <text evidence="1">The sequence shown here is derived from an EMBL/GenBank/DDBJ whole genome shotgun (WGS) entry which is preliminary data.</text>
</comment>
<dbReference type="AlphaFoldDB" id="M7RDA2"/>
<accession>M7RDA2</accession>
<evidence type="ECO:0000313" key="2">
    <source>
        <dbReference type="Proteomes" id="UP000013259"/>
    </source>
</evidence>
<protein>
    <submittedName>
        <fullName evidence="1">Uncharacterized protein</fullName>
    </submittedName>
</protein>
<proteinExistence type="predicted"/>